<accession>A0A0E3MKH6</accession>
<dbReference type="OrthoDB" id="43701at2157"/>
<evidence type="ECO:0000313" key="3">
    <source>
        <dbReference type="EMBL" id="AKA80359.1"/>
    </source>
</evidence>
<dbReference type="EMBL" id="CP033239">
    <property type="protein sequence ID" value="AZF79893.1"/>
    <property type="molecule type" value="Genomic_DNA"/>
</dbReference>
<dbReference type="EMBL" id="CP050869">
    <property type="protein sequence ID" value="QPG49480.1"/>
    <property type="molecule type" value="Genomic_DNA"/>
</dbReference>
<dbReference type="EMBL" id="LT549890">
    <property type="protein sequence ID" value="SAI85878.1"/>
    <property type="molecule type" value="Genomic_DNA"/>
</dbReference>
<evidence type="ECO:0000313" key="13">
    <source>
        <dbReference type="Proteomes" id="UP000033057"/>
    </source>
</evidence>
<evidence type="ECO:0000313" key="5">
    <source>
        <dbReference type="EMBL" id="AZF72057.1"/>
    </source>
</evidence>
<dbReference type="KEGG" id="ssof:SULC_2920"/>
<evidence type="ECO:0000313" key="4">
    <source>
        <dbReference type="EMBL" id="AZF69437.1"/>
    </source>
</evidence>
<evidence type="ECO:0000313" key="16">
    <source>
        <dbReference type="Proteomes" id="UP000267993"/>
    </source>
</evidence>
<evidence type="ECO:0000313" key="11">
    <source>
        <dbReference type="EMBL" id="QPG49480.1"/>
    </source>
</evidence>
<evidence type="ECO:0000313" key="15">
    <source>
        <dbReference type="Proteomes" id="UP000033106"/>
    </source>
</evidence>
<dbReference type="AlphaFoldDB" id="A0A0E3MKH6"/>
<evidence type="ECO:0000313" key="2">
    <source>
        <dbReference type="EMBL" id="AKA77668.1"/>
    </source>
</evidence>
<evidence type="ECO:0000313" key="12">
    <source>
        <dbReference type="EMBL" id="SAI85878.1"/>
    </source>
</evidence>
<proteinExistence type="predicted"/>
<dbReference type="RefSeq" id="WP_009992119.1">
    <property type="nucleotide sequence ID" value="NZ_CP011055.2"/>
</dbReference>
<evidence type="ECO:0000313" key="23">
    <source>
        <dbReference type="Proteomes" id="UP000594632"/>
    </source>
</evidence>
<evidence type="ECO:0000313" key="9">
    <source>
        <dbReference type="EMBL" id="AZF82499.1"/>
    </source>
</evidence>
<dbReference type="Proteomes" id="UP000076770">
    <property type="component" value="Chromosome i"/>
</dbReference>
<evidence type="ECO:0000313" key="18">
    <source>
        <dbReference type="Proteomes" id="UP000273194"/>
    </source>
</evidence>
<reference evidence="3" key="4">
    <citation type="submission" date="2018-10" db="EMBL/GenBank/DDBJ databases">
        <authorList>
            <person name="McCarthy S."/>
            <person name="Gradnigo J."/>
            <person name="Johnson T."/>
            <person name="Payne S."/>
            <person name="Lipzen A."/>
            <person name="Schackwitz W."/>
            <person name="Martin J."/>
            <person name="Moriyama E."/>
            <person name="Blum P."/>
        </authorList>
    </citation>
    <scope>NUCLEOTIDE SEQUENCE</scope>
    <source>
        <strain evidence="1">SARC-B</strain>
        <strain evidence="2">SARC-C</strain>
        <strain evidence="3">SULA</strain>
    </source>
</reference>
<evidence type="ECO:0000313" key="22">
    <source>
        <dbReference type="Proteomes" id="UP000282269"/>
    </source>
</evidence>
<dbReference type="GeneID" id="58783421"/>
<dbReference type="Proteomes" id="UP000282269">
    <property type="component" value="Chromosome"/>
</dbReference>
<dbReference type="KEGG" id="ssoa:SULA_2923"/>
<evidence type="ECO:0000313" key="7">
    <source>
        <dbReference type="EMBL" id="AZF77288.1"/>
    </source>
</evidence>
<evidence type="ECO:0000313" key="6">
    <source>
        <dbReference type="EMBL" id="AZF74677.1"/>
    </source>
</evidence>
<evidence type="ECO:0000313" key="10">
    <source>
        <dbReference type="EMBL" id="AZF85105.1"/>
    </source>
</evidence>
<dbReference type="EMBL" id="CP011056">
    <property type="protein sequence ID" value="AKA77668.1"/>
    <property type="molecule type" value="Genomic_DNA"/>
</dbReference>
<reference evidence="16 17" key="3">
    <citation type="journal article" date="2018" name="Proc. Natl. Acad. Sci. U.S.A.">
        <title>Nonmutational mechanism of inheritance in the Archaeon Sulfolobus solfataricus.</title>
        <authorList>
            <person name="Payne S."/>
            <person name="McCarthy S."/>
            <person name="Johnson T."/>
            <person name="North E."/>
            <person name="Blum P."/>
        </authorList>
    </citation>
    <scope>NUCLEOTIDE SEQUENCE [LARGE SCALE GENOMIC DNA]</scope>
    <source>
        <strain evidence="5 16">SARC-H</strain>
        <strain evidence="6 20">SARC-I</strain>
        <strain evidence="8 21">SARC-N</strain>
        <strain evidence="9 22">SARC-O</strain>
        <strain evidence="10 17">SUL120</strain>
        <strain evidence="4 18">SULG</strain>
        <strain evidence="7 19">SULM</strain>
    </source>
</reference>
<dbReference type="Proteomes" id="UP000269431">
    <property type="component" value="Chromosome"/>
</dbReference>
<dbReference type="EMBL" id="CP011057">
    <property type="protein sequence ID" value="AKA80359.1"/>
    <property type="molecule type" value="Genomic_DNA"/>
</dbReference>
<organism evidence="3 15">
    <name type="scientific">Saccharolobus solfataricus</name>
    <name type="common">Sulfolobus solfataricus</name>
    <dbReference type="NCBI Taxonomy" id="2287"/>
    <lineage>
        <taxon>Archaea</taxon>
        <taxon>Thermoproteota</taxon>
        <taxon>Thermoprotei</taxon>
        <taxon>Sulfolobales</taxon>
        <taxon>Sulfolobaceae</taxon>
        <taxon>Saccharolobus</taxon>
    </lineage>
</organism>
<dbReference type="GeneID" id="24780342"/>
<dbReference type="EMBL" id="CP033241">
    <property type="protein sequence ID" value="AZF85105.1"/>
    <property type="molecule type" value="Genomic_DNA"/>
</dbReference>
<evidence type="ECO:0000313" key="20">
    <source>
        <dbReference type="Proteomes" id="UP000275843"/>
    </source>
</evidence>
<dbReference type="Proteomes" id="UP000273443">
    <property type="component" value="Chromosome"/>
</dbReference>
<dbReference type="Proteomes" id="UP000033106">
    <property type="component" value="Chromosome"/>
</dbReference>
<evidence type="ECO:0000313" key="14">
    <source>
        <dbReference type="Proteomes" id="UP000033085"/>
    </source>
</evidence>
<dbReference type="EMBL" id="CP011055">
    <property type="protein sequence ID" value="AKA74972.1"/>
    <property type="molecule type" value="Genomic_DNA"/>
</dbReference>
<evidence type="ECO:0000313" key="19">
    <source>
        <dbReference type="Proteomes" id="UP000273443"/>
    </source>
</evidence>
<evidence type="ECO:0000313" key="8">
    <source>
        <dbReference type="EMBL" id="AZF79893.1"/>
    </source>
</evidence>
<dbReference type="EMBL" id="CP033235">
    <property type="protein sequence ID" value="AZF69437.1"/>
    <property type="molecule type" value="Genomic_DNA"/>
</dbReference>
<dbReference type="EMBL" id="CP033237">
    <property type="protein sequence ID" value="AZF74677.1"/>
    <property type="molecule type" value="Genomic_DNA"/>
</dbReference>
<name>A0A0E3MKH6_SACSO</name>
<gene>
    <name evidence="11" type="ORF">HFC64_06300</name>
    <name evidence="12" type="ORF">SSOP1_2324</name>
    <name evidence="3" type="ORF">SULA_2923</name>
    <name evidence="1" type="ORF">SULB_2923</name>
    <name evidence="2" type="ORF">SULC_2920</name>
    <name evidence="4" type="ORF">SULG_14925</name>
    <name evidence="5" type="ORF">SULH_14925</name>
    <name evidence="6" type="ORF">SULI_14925</name>
    <name evidence="7" type="ORF">SULM_14855</name>
    <name evidence="8" type="ORF">SULN_14845</name>
    <name evidence="9" type="ORF">SULO_14865</name>
    <name evidence="10" type="ORF">SULZ_14930</name>
</gene>
<dbReference type="KEGG" id="ssol:SULB_2923"/>
<dbReference type="PATRIC" id="fig|2287.6.peg.3133"/>
<evidence type="ECO:0000313" key="21">
    <source>
        <dbReference type="Proteomes" id="UP000278715"/>
    </source>
</evidence>
<dbReference type="Proteomes" id="UP000033085">
    <property type="component" value="Chromosome"/>
</dbReference>
<dbReference type="EMBL" id="CP033240">
    <property type="protein sequence ID" value="AZF82499.1"/>
    <property type="molecule type" value="Genomic_DNA"/>
</dbReference>
<dbReference type="Proteomes" id="UP000594632">
    <property type="component" value="Chromosome"/>
</dbReference>
<evidence type="ECO:0000313" key="1">
    <source>
        <dbReference type="EMBL" id="AKA74972.1"/>
    </source>
</evidence>
<reference evidence="13 14" key="1">
    <citation type="journal article" date="2015" name="Genome Announc.">
        <title>Complete Genome Sequence of Sulfolobus solfataricus Strain 98/2 and Evolved Derivatives.</title>
        <authorList>
            <person name="McCarthy S."/>
            <person name="Gradnigo J."/>
            <person name="Johnson T."/>
            <person name="Payne S."/>
            <person name="Lipzen A."/>
            <person name="Martin J."/>
            <person name="Schackwitz W."/>
            <person name="Moriyama E."/>
            <person name="Blum P."/>
        </authorList>
    </citation>
    <scope>NUCLEOTIDE SEQUENCE [LARGE SCALE GENOMIC DNA]</scope>
    <source>
        <strain evidence="13">98/2 SULC</strain>
        <strain evidence="1">SARC-B</strain>
        <strain evidence="2">SARC-C</strain>
        <strain evidence="3 15">SULA</strain>
        <strain evidence="14">SULB</strain>
    </source>
</reference>
<evidence type="ECO:0000313" key="17">
    <source>
        <dbReference type="Proteomes" id="UP000269431"/>
    </source>
</evidence>
<dbReference type="EMBL" id="CP033236">
    <property type="protein sequence ID" value="AZF72057.1"/>
    <property type="molecule type" value="Genomic_DNA"/>
</dbReference>
<protein>
    <submittedName>
        <fullName evidence="3">Uncharacterized protein</fullName>
    </submittedName>
</protein>
<dbReference type="EMBL" id="CP033238">
    <property type="protein sequence ID" value="AZF77288.1"/>
    <property type="molecule type" value="Genomic_DNA"/>
</dbReference>
<sequence>MTTRGKEQQKKKKRYTESIAAFKKELKALSFEPIYGESIKDIIARLTVKIEDIANQYKYTVEFPEKAEIEAEGDIYYFIYPITLKTKTGRKKIYLHVQYLMYDQNQWAGMITGVK</sequence>
<dbReference type="Proteomes" id="UP000273194">
    <property type="component" value="Chromosome"/>
</dbReference>
<reference evidence="11 23" key="5">
    <citation type="journal article" date="2020" name="Nat. Commun.">
        <title>The structures of two archaeal type IV pili illuminate evolutionary relationships.</title>
        <authorList>
            <person name="Wang F."/>
            <person name="Baquero D.P."/>
            <person name="Su Z."/>
            <person name="Beltran L.C."/>
            <person name="Prangishvili D."/>
            <person name="Krupovic M."/>
            <person name="Egelman E.H."/>
        </authorList>
    </citation>
    <scope>NUCLEOTIDE SEQUENCE [LARGE SCALE GENOMIC DNA]</scope>
    <source>
        <strain evidence="11 23">POZ149</strain>
    </source>
</reference>
<dbReference type="Proteomes" id="UP000275843">
    <property type="component" value="Chromosome"/>
</dbReference>
<dbReference type="Proteomes" id="UP000278715">
    <property type="component" value="Chromosome"/>
</dbReference>
<reference evidence="12" key="2">
    <citation type="submission" date="2016-04" db="EMBL/GenBank/DDBJ databases">
        <authorList>
            <person name="Evans L.H."/>
            <person name="Alamgir A."/>
            <person name="Owens N."/>
            <person name="Weber N.D."/>
            <person name="Virtaneva K."/>
            <person name="Barbian K."/>
            <person name="Babar A."/>
            <person name="Rosenke K."/>
        </authorList>
    </citation>
    <scope>NUCLEOTIDE SEQUENCE</scope>
    <source>
        <strain evidence="12">P1</strain>
    </source>
</reference>
<dbReference type="Proteomes" id="UP000033057">
    <property type="component" value="Chromosome"/>
</dbReference>
<dbReference type="Proteomes" id="UP000267993">
    <property type="component" value="Chromosome"/>
</dbReference>